<evidence type="ECO:0000313" key="6">
    <source>
        <dbReference type="EMBL" id="PTL58905.1"/>
    </source>
</evidence>
<dbReference type="EMBL" id="PYYB01000001">
    <property type="protein sequence ID" value="PTL58905.1"/>
    <property type="molecule type" value="Genomic_DNA"/>
</dbReference>
<dbReference type="Pfam" id="PF13641">
    <property type="entry name" value="Glyco_tranf_2_3"/>
    <property type="match status" value="1"/>
</dbReference>
<gene>
    <name evidence="6" type="ORF">C7Y72_04180</name>
</gene>
<keyword evidence="3" id="KW-0328">Glycosyltransferase</keyword>
<dbReference type="GO" id="GO:0016757">
    <property type="term" value="F:glycosyltransferase activity"/>
    <property type="evidence" value="ECO:0007669"/>
    <property type="project" value="UniProtKB-KW"/>
</dbReference>
<comment type="pathway">
    <text evidence="1">Cell wall biogenesis; cell wall polysaccharide biosynthesis.</text>
</comment>
<dbReference type="SUPFAM" id="SSF53448">
    <property type="entry name" value="Nucleotide-diphospho-sugar transferases"/>
    <property type="match status" value="1"/>
</dbReference>
<evidence type="ECO:0000256" key="2">
    <source>
        <dbReference type="ARBA" id="ARBA00006739"/>
    </source>
</evidence>
<dbReference type="InterPro" id="IPR029044">
    <property type="entry name" value="Nucleotide-diphossugar_trans"/>
</dbReference>
<feature type="compositionally biased region" description="Pro residues" evidence="5">
    <location>
        <begin position="361"/>
        <end position="375"/>
    </location>
</feature>
<sequence>MLRMTPPRVVRRVLPTRTTARTEGCAACSDTVRVVPSARPAVDVVAPVAGDAALVRAVLARLRGLERRDGDTVTVVDNRGVGVEDPDVLVATAVRTSYHARNRGAARGTAPWLLFLDADVDPPADLLDRLFSPVPGEHVGVLAGAVRDSDPGPRGTAAERYAHLKSSMSQETTLARDRGRFAFAQTANAAVRRSAFVVVGGFREEVRSGGDADLCFRLAAAGWALERRPDAAVVHRNRTTVRAMLGQRFRHGTGAAWLAAEHPGALPARRWPGLLAWGVRRAGAGVRAGLRGDRDAALVGLLDGPAVWAFELGRRVPNRELPAAGRARRGGASAPGGPGGPGGPGEAQAPDGPPEARDGDGPPPGHGPGPGPGPDPDPDGQ</sequence>
<dbReference type="Gene3D" id="3.90.550.10">
    <property type="entry name" value="Spore Coat Polysaccharide Biosynthesis Protein SpsA, Chain A"/>
    <property type="match status" value="1"/>
</dbReference>
<evidence type="ECO:0000256" key="5">
    <source>
        <dbReference type="SAM" id="MobiDB-lite"/>
    </source>
</evidence>
<evidence type="ECO:0000256" key="3">
    <source>
        <dbReference type="ARBA" id="ARBA00022676"/>
    </source>
</evidence>
<organism evidence="6 7">
    <name type="scientific">Paraconexibacter algicola</name>
    <dbReference type="NCBI Taxonomy" id="2133960"/>
    <lineage>
        <taxon>Bacteria</taxon>
        <taxon>Bacillati</taxon>
        <taxon>Actinomycetota</taxon>
        <taxon>Thermoleophilia</taxon>
        <taxon>Solirubrobacterales</taxon>
        <taxon>Paraconexibacteraceae</taxon>
        <taxon>Paraconexibacter</taxon>
    </lineage>
</organism>
<dbReference type="Proteomes" id="UP000240739">
    <property type="component" value="Unassembled WGS sequence"/>
</dbReference>
<evidence type="ECO:0000256" key="4">
    <source>
        <dbReference type="ARBA" id="ARBA00022679"/>
    </source>
</evidence>
<keyword evidence="4" id="KW-0808">Transferase</keyword>
<reference evidence="6 7" key="1">
    <citation type="submission" date="2018-03" db="EMBL/GenBank/DDBJ databases">
        <title>Aquarubrobacter algicola gen. nov., sp. nov., a novel actinobacterium isolated from shallow eutrophic lake during the end of cyanobacterial harmful algal blooms.</title>
        <authorList>
            <person name="Chun S.J."/>
        </authorList>
    </citation>
    <scope>NUCLEOTIDE SEQUENCE [LARGE SCALE GENOMIC DNA]</scope>
    <source>
        <strain evidence="6 7">Seoho-28</strain>
    </source>
</reference>
<dbReference type="PANTHER" id="PTHR43179">
    <property type="entry name" value="RHAMNOSYLTRANSFERASE WBBL"/>
    <property type="match status" value="1"/>
</dbReference>
<keyword evidence="7" id="KW-1185">Reference proteome</keyword>
<dbReference type="AlphaFoldDB" id="A0A2T4UI77"/>
<proteinExistence type="inferred from homology"/>
<name>A0A2T4UI77_9ACTN</name>
<feature type="region of interest" description="Disordered" evidence="5">
    <location>
        <begin position="324"/>
        <end position="381"/>
    </location>
</feature>
<comment type="caution">
    <text evidence="6">The sequence shown here is derived from an EMBL/GenBank/DDBJ whole genome shotgun (WGS) entry which is preliminary data.</text>
</comment>
<evidence type="ECO:0000313" key="7">
    <source>
        <dbReference type="Proteomes" id="UP000240739"/>
    </source>
</evidence>
<protein>
    <submittedName>
        <fullName evidence="6">Uncharacterized protein</fullName>
    </submittedName>
</protein>
<evidence type="ECO:0000256" key="1">
    <source>
        <dbReference type="ARBA" id="ARBA00004776"/>
    </source>
</evidence>
<feature type="compositionally biased region" description="Gly residues" evidence="5">
    <location>
        <begin position="333"/>
        <end position="345"/>
    </location>
</feature>
<comment type="similarity">
    <text evidence="2">Belongs to the glycosyltransferase 2 family.</text>
</comment>
<accession>A0A2T4UI77</accession>
<dbReference type="PANTHER" id="PTHR43179:SF12">
    <property type="entry name" value="GALACTOFURANOSYLTRANSFERASE GLFT2"/>
    <property type="match status" value="1"/>
</dbReference>